<sequence length="206" mass="22778">MSEFGVTAGLVERPYTRDPWGGTSRWYERRKRALTMAALPKARYRNAFEPGCSIGALSEELTGRCDRLVCTDLAAQALDAADRRIDRLPESARGSVEFRRWALGQSWADECFDLIVFSEVGYHLDSVALRAAFGLAVEHLDSDGTLLCVHWRRKVPEYPLSGDHVHAIARTTQGVTATAGYHDEDILLDVFTAGDPISVAASEHLV</sequence>
<accession>A0A318K8Y6</accession>
<dbReference type="GO" id="GO:0008757">
    <property type="term" value="F:S-adenosylmethionine-dependent methyltransferase activity"/>
    <property type="evidence" value="ECO:0007669"/>
    <property type="project" value="InterPro"/>
</dbReference>
<dbReference type="AlphaFoldDB" id="A0A318K8Y6"/>
<name>A0A318K8Y6_9NOCA</name>
<dbReference type="SUPFAM" id="SSF53335">
    <property type="entry name" value="S-adenosyl-L-methionine-dependent methyltransferases"/>
    <property type="match status" value="1"/>
</dbReference>
<dbReference type="Pfam" id="PF05401">
    <property type="entry name" value="NodS"/>
    <property type="match status" value="1"/>
</dbReference>
<dbReference type="InterPro" id="IPR008715">
    <property type="entry name" value="SAM-MeTfrase_NodS-like"/>
</dbReference>
<organism evidence="1 2">
    <name type="scientific">Nocardia tenerifensis</name>
    <dbReference type="NCBI Taxonomy" id="228006"/>
    <lineage>
        <taxon>Bacteria</taxon>
        <taxon>Bacillati</taxon>
        <taxon>Actinomycetota</taxon>
        <taxon>Actinomycetes</taxon>
        <taxon>Mycobacteriales</taxon>
        <taxon>Nocardiaceae</taxon>
        <taxon>Nocardia</taxon>
    </lineage>
</organism>
<dbReference type="Proteomes" id="UP000247569">
    <property type="component" value="Unassembled WGS sequence"/>
</dbReference>
<dbReference type="GO" id="GO:0009312">
    <property type="term" value="P:oligosaccharide biosynthetic process"/>
    <property type="evidence" value="ECO:0007669"/>
    <property type="project" value="InterPro"/>
</dbReference>
<dbReference type="RefSeq" id="WP_040737984.1">
    <property type="nucleotide sequence ID" value="NZ_QJKF01000002.1"/>
</dbReference>
<protein>
    <submittedName>
        <fullName evidence="1">Nodulation protein S (NodS)</fullName>
    </submittedName>
</protein>
<dbReference type="EMBL" id="QJKF01000002">
    <property type="protein sequence ID" value="PXX69174.1"/>
    <property type="molecule type" value="Genomic_DNA"/>
</dbReference>
<dbReference type="Gene3D" id="3.40.50.150">
    <property type="entry name" value="Vaccinia Virus protein VP39"/>
    <property type="match status" value="1"/>
</dbReference>
<dbReference type="InterPro" id="IPR029063">
    <property type="entry name" value="SAM-dependent_MTases_sf"/>
</dbReference>
<evidence type="ECO:0000313" key="1">
    <source>
        <dbReference type="EMBL" id="PXX69174.1"/>
    </source>
</evidence>
<keyword evidence="2" id="KW-1185">Reference proteome</keyword>
<proteinExistence type="predicted"/>
<comment type="caution">
    <text evidence="1">The sequence shown here is derived from an EMBL/GenBank/DDBJ whole genome shotgun (WGS) entry which is preliminary data.</text>
</comment>
<gene>
    <name evidence="1" type="ORF">DFR70_102862</name>
</gene>
<evidence type="ECO:0000313" key="2">
    <source>
        <dbReference type="Proteomes" id="UP000247569"/>
    </source>
</evidence>
<reference evidence="1 2" key="1">
    <citation type="submission" date="2018-05" db="EMBL/GenBank/DDBJ databases">
        <title>Genomic Encyclopedia of Type Strains, Phase IV (KMG-IV): sequencing the most valuable type-strain genomes for metagenomic binning, comparative biology and taxonomic classification.</title>
        <authorList>
            <person name="Goeker M."/>
        </authorList>
    </citation>
    <scope>NUCLEOTIDE SEQUENCE [LARGE SCALE GENOMIC DNA]</scope>
    <source>
        <strain evidence="1 2">DSM 44704</strain>
    </source>
</reference>
<dbReference type="OrthoDB" id="116799at2"/>